<evidence type="ECO:0000256" key="1">
    <source>
        <dbReference type="ARBA" id="ARBA00022793"/>
    </source>
</evidence>
<dbReference type="Pfam" id="PF02666">
    <property type="entry name" value="PS_Dcarbxylase"/>
    <property type="match status" value="1"/>
</dbReference>
<name>A0A0H2SDP4_9AGAM</name>
<evidence type="ECO:0000259" key="3">
    <source>
        <dbReference type="Pfam" id="PF12588"/>
    </source>
</evidence>
<dbReference type="Pfam" id="PF12588">
    <property type="entry name" value="PSDC"/>
    <property type="match status" value="1"/>
</dbReference>
<dbReference type="GO" id="GO:0006646">
    <property type="term" value="P:phosphatidylethanolamine biosynthetic process"/>
    <property type="evidence" value="ECO:0007669"/>
    <property type="project" value="TreeGrafter"/>
</dbReference>
<keyword evidence="2" id="KW-0456">Lyase</keyword>
<evidence type="ECO:0000256" key="2">
    <source>
        <dbReference type="ARBA" id="ARBA00023239"/>
    </source>
</evidence>
<organism evidence="4 5">
    <name type="scientific">Schizopora paradoxa</name>
    <dbReference type="NCBI Taxonomy" id="27342"/>
    <lineage>
        <taxon>Eukaryota</taxon>
        <taxon>Fungi</taxon>
        <taxon>Dikarya</taxon>
        <taxon>Basidiomycota</taxon>
        <taxon>Agaricomycotina</taxon>
        <taxon>Agaricomycetes</taxon>
        <taxon>Hymenochaetales</taxon>
        <taxon>Schizoporaceae</taxon>
        <taxon>Schizopora</taxon>
    </lineage>
</organism>
<proteinExistence type="predicted"/>
<accession>A0A0H2SDP4</accession>
<gene>
    <name evidence="4" type="ORF">SCHPADRAFT_902706</name>
</gene>
<sequence>MSTPSFYNGWLPASKEVHKAFLKKVHGEIQVPYSSKVPHNPAVDKFAKAIPSDPEMVDLFHNIFMQQAQIPGLDHHPKNLDMFLYMIGRIIVAPPGFHVSDEEAGQPVGVPLYILFDLLSNTSAGYDLFRKPAFNVALKDLLDSWGQYLQTEDSNKTLNEGPNGWFSKAAIMALEDNDRGKFNSTYVVPNPNVPNRGYMSWDAFFVREILKTARPIDAPENKALIHNACESTVYHFQSDVKVHDQFWLKGKKYSLYDILNGSADHGEMARQFEGGTVYQAFLSPVDYHRWHSPIDGTIEKIELVPGTYYAALPDEGDKDLGDRAAEGALIRSQGWLTVAAARALFYIRAANPKIGLVCFVAIGMAEVSTCDPTTQPGMEVKAGDELGMFHFGGSSHALIFQKQAGVEFFDNVKLNKHLKVNSIIAHV</sequence>
<keyword evidence="1" id="KW-0210">Decarboxylase</keyword>
<dbReference type="AlphaFoldDB" id="A0A0H2SDP4"/>
<evidence type="ECO:0000313" key="5">
    <source>
        <dbReference type="Proteomes" id="UP000053477"/>
    </source>
</evidence>
<dbReference type="PANTHER" id="PTHR10067">
    <property type="entry name" value="PHOSPHATIDYLSERINE DECARBOXYLASE"/>
    <property type="match status" value="1"/>
</dbReference>
<dbReference type="GO" id="GO:0004609">
    <property type="term" value="F:phosphatidylserine decarboxylase activity"/>
    <property type="evidence" value="ECO:0007669"/>
    <property type="project" value="InterPro"/>
</dbReference>
<protein>
    <submittedName>
        <fullName evidence="4">Phosphatidylserine decarboxylase</fullName>
    </submittedName>
</protein>
<keyword evidence="5" id="KW-1185">Reference proteome</keyword>
<dbReference type="InterPro" id="IPR003817">
    <property type="entry name" value="PS_Dcarbxylase"/>
</dbReference>
<dbReference type="InParanoid" id="A0A0H2SDP4"/>
<dbReference type="Proteomes" id="UP000053477">
    <property type="component" value="Unassembled WGS sequence"/>
</dbReference>
<dbReference type="InterPro" id="IPR022237">
    <property type="entry name" value="PsiD-like"/>
</dbReference>
<evidence type="ECO:0000313" key="4">
    <source>
        <dbReference type="EMBL" id="KLO15131.1"/>
    </source>
</evidence>
<reference evidence="4 5" key="1">
    <citation type="submission" date="2015-04" db="EMBL/GenBank/DDBJ databases">
        <title>Complete genome sequence of Schizopora paradoxa KUC8140, a cosmopolitan wood degrader in East Asia.</title>
        <authorList>
            <consortium name="DOE Joint Genome Institute"/>
            <person name="Min B."/>
            <person name="Park H."/>
            <person name="Jang Y."/>
            <person name="Kim J.-J."/>
            <person name="Kim K.H."/>
            <person name="Pangilinan J."/>
            <person name="Lipzen A."/>
            <person name="Riley R."/>
            <person name="Grigoriev I.V."/>
            <person name="Spatafora J.W."/>
            <person name="Choi I.-G."/>
        </authorList>
    </citation>
    <scope>NUCLEOTIDE SEQUENCE [LARGE SCALE GENOMIC DNA]</scope>
    <source>
        <strain evidence="4 5">KUC8140</strain>
    </source>
</reference>
<dbReference type="OrthoDB" id="5973539at2759"/>
<dbReference type="EMBL" id="KQ085934">
    <property type="protein sequence ID" value="KLO15131.1"/>
    <property type="molecule type" value="Genomic_DNA"/>
</dbReference>
<dbReference type="GO" id="GO:0005739">
    <property type="term" value="C:mitochondrion"/>
    <property type="evidence" value="ECO:0007669"/>
    <property type="project" value="TreeGrafter"/>
</dbReference>
<dbReference type="STRING" id="27342.A0A0H2SDP4"/>
<dbReference type="PANTHER" id="PTHR10067:SF9">
    <property type="entry name" value="PHOSPHATIDYLSERINE DECARBOXYLASE FAMILY PROTEIN (AFU_ORTHOLOGUE AFUA_7G01730)"/>
    <property type="match status" value="1"/>
</dbReference>
<feature type="domain" description="L-tryptophan decarboxylase PsiD-like" evidence="3">
    <location>
        <begin position="40"/>
        <end position="172"/>
    </location>
</feature>